<proteinExistence type="predicted"/>
<evidence type="ECO:0000313" key="1">
    <source>
        <dbReference type="EMBL" id="JAT04647.1"/>
    </source>
</evidence>
<dbReference type="EMBL" id="GECU01003060">
    <property type="protein sequence ID" value="JAT04647.1"/>
    <property type="molecule type" value="Transcribed_RNA"/>
</dbReference>
<dbReference type="AlphaFoldDB" id="A0A1B6JZK6"/>
<accession>A0A1B6JZK6</accession>
<sequence length="156" mass="15912">NIGTVAGLLQAGLTSQCEILSPTVDIKHDDTTIEGKLSLPGSVGTVAGNLQAGLTGLSEGKLSLPGSIGTVLGGVEVGKNSESKVVSSKMDIKHEVTKIEGKLSLAGKTETFVGGIHGSETNVSKNELPSLDIKQVDNTVSTEGSLEIAVQNMETA</sequence>
<name>A0A1B6JZK6_9HEMI</name>
<feature type="non-terminal residue" evidence="1">
    <location>
        <position position="1"/>
    </location>
</feature>
<protein>
    <submittedName>
        <fullName evidence="1">Uncharacterized protein</fullName>
    </submittedName>
</protein>
<organism evidence="1">
    <name type="scientific">Homalodisca liturata</name>
    <dbReference type="NCBI Taxonomy" id="320908"/>
    <lineage>
        <taxon>Eukaryota</taxon>
        <taxon>Metazoa</taxon>
        <taxon>Ecdysozoa</taxon>
        <taxon>Arthropoda</taxon>
        <taxon>Hexapoda</taxon>
        <taxon>Insecta</taxon>
        <taxon>Pterygota</taxon>
        <taxon>Neoptera</taxon>
        <taxon>Paraneoptera</taxon>
        <taxon>Hemiptera</taxon>
        <taxon>Auchenorrhyncha</taxon>
        <taxon>Membracoidea</taxon>
        <taxon>Cicadellidae</taxon>
        <taxon>Cicadellinae</taxon>
        <taxon>Proconiini</taxon>
        <taxon>Homalodisca</taxon>
    </lineage>
</organism>
<feature type="non-terminal residue" evidence="1">
    <location>
        <position position="156"/>
    </location>
</feature>
<gene>
    <name evidence="1" type="ORF">g.5471</name>
</gene>
<reference evidence="1" key="1">
    <citation type="submission" date="2015-11" db="EMBL/GenBank/DDBJ databases">
        <title>De novo transcriptome assembly of four potential Pierce s Disease insect vectors from Arizona vineyards.</title>
        <authorList>
            <person name="Tassone E.E."/>
        </authorList>
    </citation>
    <scope>NUCLEOTIDE SEQUENCE</scope>
</reference>